<evidence type="ECO:0000313" key="4">
    <source>
        <dbReference type="Proteomes" id="UP000193986"/>
    </source>
</evidence>
<dbReference type="Proteomes" id="UP000193986">
    <property type="component" value="Unassembled WGS sequence"/>
</dbReference>
<keyword evidence="4" id="KW-1185">Reference proteome</keyword>
<dbReference type="OrthoDB" id="2575354at2759"/>
<dbReference type="EMBL" id="MCFC01000002">
    <property type="protein sequence ID" value="ORY34738.1"/>
    <property type="molecule type" value="Genomic_DNA"/>
</dbReference>
<feature type="compositionally biased region" description="Polar residues" evidence="1">
    <location>
        <begin position="215"/>
        <end position="243"/>
    </location>
</feature>
<gene>
    <name evidence="3" type="ORF">BCR39DRAFT_514237</name>
</gene>
<feature type="region of interest" description="Disordered" evidence="1">
    <location>
        <begin position="1054"/>
        <end position="1076"/>
    </location>
</feature>
<feature type="compositionally biased region" description="Low complexity" evidence="1">
    <location>
        <begin position="701"/>
        <end position="716"/>
    </location>
</feature>
<feature type="compositionally biased region" description="Basic and acidic residues" evidence="1">
    <location>
        <begin position="244"/>
        <end position="254"/>
    </location>
</feature>
<proteinExistence type="predicted"/>
<feature type="region of interest" description="Disordered" evidence="1">
    <location>
        <begin position="146"/>
        <end position="188"/>
    </location>
</feature>
<feature type="region of interest" description="Disordered" evidence="1">
    <location>
        <begin position="782"/>
        <end position="828"/>
    </location>
</feature>
<dbReference type="AlphaFoldDB" id="A0A1Y2BIX8"/>
<feature type="region of interest" description="Disordered" evidence="1">
    <location>
        <begin position="313"/>
        <end position="349"/>
    </location>
</feature>
<dbReference type="InterPro" id="IPR036420">
    <property type="entry name" value="BRCT_dom_sf"/>
</dbReference>
<feature type="region of interest" description="Disordered" evidence="1">
    <location>
        <begin position="890"/>
        <end position="980"/>
    </location>
</feature>
<dbReference type="Pfam" id="PF16589">
    <property type="entry name" value="BRCT_2"/>
    <property type="match status" value="1"/>
</dbReference>
<dbReference type="InterPro" id="IPR001357">
    <property type="entry name" value="BRCT_dom"/>
</dbReference>
<dbReference type="SMART" id="SM00292">
    <property type="entry name" value="BRCT"/>
    <property type="match status" value="1"/>
</dbReference>
<organism evidence="3 4">
    <name type="scientific">Naematelia encephala</name>
    <dbReference type="NCBI Taxonomy" id="71784"/>
    <lineage>
        <taxon>Eukaryota</taxon>
        <taxon>Fungi</taxon>
        <taxon>Dikarya</taxon>
        <taxon>Basidiomycota</taxon>
        <taxon>Agaricomycotina</taxon>
        <taxon>Tremellomycetes</taxon>
        <taxon>Tremellales</taxon>
        <taxon>Naemateliaceae</taxon>
        <taxon>Naematelia</taxon>
    </lineage>
</organism>
<feature type="compositionally biased region" description="Polar residues" evidence="1">
    <location>
        <begin position="163"/>
        <end position="176"/>
    </location>
</feature>
<feature type="compositionally biased region" description="Basic and acidic residues" evidence="1">
    <location>
        <begin position="890"/>
        <end position="899"/>
    </location>
</feature>
<dbReference type="STRING" id="71784.A0A1Y2BIX8"/>
<feature type="compositionally biased region" description="Acidic residues" evidence="1">
    <location>
        <begin position="900"/>
        <end position="909"/>
    </location>
</feature>
<reference evidence="3 4" key="1">
    <citation type="submission" date="2016-07" db="EMBL/GenBank/DDBJ databases">
        <title>Pervasive Adenine N6-methylation of Active Genes in Fungi.</title>
        <authorList>
            <consortium name="DOE Joint Genome Institute"/>
            <person name="Mondo S.J."/>
            <person name="Dannebaum R.O."/>
            <person name="Kuo R.C."/>
            <person name="Labutti K."/>
            <person name="Haridas S."/>
            <person name="Kuo A."/>
            <person name="Salamov A."/>
            <person name="Ahrendt S.R."/>
            <person name="Lipzen A."/>
            <person name="Sullivan W."/>
            <person name="Andreopoulos W.B."/>
            <person name="Clum A."/>
            <person name="Lindquist E."/>
            <person name="Daum C."/>
            <person name="Ramamoorthy G.K."/>
            <person name="Gryganskyi A."/>
            <person name="Culley D."/>
            <person name="Magnuson J.K."/>
            <person name="James T.Y."/>
            <person name="O'Malley M.A."/>
            <person name="Stajich J.E."/>
            <person name="Spatafora J.W."/>
            <person name="Visel A."/>
            <person name="Grigoriev I.V."/>
        </authorList>
    </citation>
    <scope>NUCLEOTIDE SEQUENCE [LARGE SCALE GENOMIC DNA]</scope>
    <source>
        <strain evidence="3 4">68-887.2</strain>
    </source>
</reference>
<dbReference type="InParanoid" id="A0A1Y2BIX8"/>
<evidence type="ECO:0000313" key="3">
    <source>
        <dbReference type="EMBL" id="ORY34738.1"/>
    </source>
</evidence>
<dbReference type="SUPFAM" id="SSF52113">
    <property type="entry name" value="BRCT domain"/>
    <property type="match status" value="1"/>
</dbReference>
<feature type="region of interest" description="Disordered" evidence="1">
    <location>
        <begin position="666"/>
        <end position="719"/>
    </location>
</feature>
<feature type="domain" description="BRCT" evidence="2">
    <location>
        <begin position="485"/>
        <end position="575"/>
    </location>
</feature>
<name>A0A1Y2BIX8_9TREE</name>
<evidence type="ECO:0000256" key="1">
    <source>
        <dbReference type="SAM" id="MobiDB-lite"/>
    </source>
</evidence>
<feature type="region of interest" description="Disordered" evidence="1">
    <location>
        <begin position="215"/>
        <end position="273"/>
    </location>
</feature>
<evidence type="ECO:0000259" key="2">
    <source>
        <dbReference type="PROSITE" id="PS50172"/>
    </source>
</evidence>
<sequence length="1076" mass="119288">MEVKLPTGGRSKALGGQGIFVDPDTGEGLEVWVDTDLRQRQELLTALKDDGARLVSFHAAPSVSLLILSPKSVRVFDQYCHPIWLSPHSRRVYEHRVVAGKLDEAWKRKVMLKSWWVKECLAAGMFLGQVEDWGGCRAGGPITDLTSIPSPTPPPYLPMETQGVKQSLQPGQSPSIDQGILTPPLSVKDSALSPNDTFTLLDDHGNHSNITELYQSSPKISPQRHLQLSQDRQPANQATTSIRQHGDTGPKEENDVQIGETEGTATNDRDSSKVKLDVAKKQLGEPAVYAVVSKESGPDLPTQIGEQGASVADVLGDSGDKTSMRPELLPAQTSDPKSSPRPERNLSPTATEAAEALDHIPPGRPSQGDVHVGDSEVIGPPREDAAEVEVDMLDETPQPDIFPELVKDVDRPAELENSPIQTAGTVDETTSLDPHTNASMPPLATVPVSGESGILQNVQNVDIPLERFNNESPERKEQPPPDPVDMTTLFEGLRFWVDLARPYRSDLVKQIVASGGKIVANYAEATHVLVHDQHAPRWGSIIDFHKDQDIWWLDAGWVSKCISAQRRVDESESVVSIGRRNIKGKSKESERKLHDSHNLHKGKIPAEDLVRILEEEVWFVDGGGSVAAFGRKLADKYGSNTAIAWSTIYRDWRNKVYRFEYLSKPNTASPSSARKKRSRSSEDEDFSLGPSGNKKAKLADSSRQISSSSSPSPRNKNSLDRFCDLFQEAEKDLGEQASDLDSVINHLTKDSGVGVEQMTRLYMAWKDSRRWFINSGRKEWLESREDRPLDAPPGGAKSSPAKCPEQGTALPGGEINDTDKTTSSPARHTTYTTEQLIEIFEKHAPKLKHTPVRPLMRLLAKEYGAYPARIWKRKFNDWRAGRRAFARVEEQEKIEHTDGMDEADLDNEVEDHPSPADDQDYVDDGTSDSDFEILEVDSDGEDLGGSGSTSRRKLDDSRANLRQQDIQGNEFKSKRVSRNAYTEQEERDMAGYIVRRIPLKTSMRTADWQEFGATHPHRSVAAYVEHYRMYEKRINHLVSEIIGDILATAEGDVKPSGSQMRAISVNSDSSSIVELP</sequence>
<protein>
    <recommendedName>
        <fullName evidence="2">BRCT domain-containing protein</fullName>
    </recommendedName>
</protein>
<dbReference type="Gene3D" id="3.40.50.10190">
    <property type="entry name" value="BRCT domain"/>
    <property type="match status" value="1"/>
</dbReference>
<comment type="caution">
    <text evidence="3">The sequence shown here is derived from an EMBL/GenBank/DDBJ whole genome shotgun (WGS) entry which is preliminary data.</text>
</comment>
<feature type="compositionally biased region" description="Acidic residues" evidence="1">
    <location>
        <begin position="917"/>
        <end position="942"/>
    </location>
</feature>
<feature type="compositionally biased region" description="Polar residues" evidence="1">
    <location>
        <begin position="1056"/>
        <end position="1076"/>
    </location>
</feature>
<accession>A0A1Y2BIX8</accession>
<dbReference type="PROSITE" id="PS50172">
    <property type="entry name" value="BRCT"/>
    <property type="match status" value="1"/>
</dbReference>